<protein>
    <submittedName>
        <fullName evidence="2">Uncharacterized protein</fullName>
    </submittedName>
</protein>
<sequence>MSRFSDLQVQSLLILIPLLDKPNALDDGKAGVMAVPVDMLQQHQGRLVEDRNVAERGGRRSQPSPEP</sequence>
<gene>
    <name evidence="2" type="ORF">P7K49_004513</name>
</gene>
<evidence type="ECO:0000313" key="3">
    <source>
        <dbReference type="Proteomes" id="UP001266305"/>
    </source>
</evidence>
<feature type="compositionally biased region" description="Basic and acidic residues" evidence="1">
    <location>
        <begin position="46"/>
        <end position="58"/>
    </location>
</feature>
<dbReference type="Proteomes" id="UP001266305">
    <property type="component" value="Unassembled WGS sequence"/>
</dbReference>
<comment type="caution">
    <text evidence="2">The sequence shown here is derived from an EMBL/GenBank/DDBJ whole genome shotgun (WGS) entry which is preliminary data.</text>
</comment>
<evidence type="ECO:0000313" key="2">
    <source>
        <dbReference type="EMBL" id="KAK2117627.1"/>
    </source>
</evidence>
<feature type="region of interest" description="Disordered" evidence="1">
    <location>
        <begin position="44"/>
        <end position="67"/>
    </location>
</feature>
<organism evidence="2 3">
    <name type="scientific">Saguinus oedipus</name>
    <name type="common">Cotton-top tamarin</name>
    <name type="synonym">Oedipomidas oedipus</name>
    <dbReference type="NCBI Taxonomy" id="9490"/>
    <lineage>
        <taxon>Eukaryota</taxon>
        <taxon>Metazoa</taxon>
        <taxon>Chordata</taxon>
        <taxon>Craniata</taxon>
        <taxon>Vertebrata</taxon>
        <taxon>Euteleostomi</taxon>
        <taxon>Mammalia</taxon>
        <taxon>Eutheria</taxon>
        <taxon>Euarchontoglires</taxon>
        <taxon>Primates</taxon>
        <taxon>Haplorrhini</taxon>
        <taxon>Platyrrhini</taxon>
        <taxon>Cebidae</taxon>
        <taxon>Callitrichinae</taxon>
        <taxon>Saguinus</taxon>
    </lineage>
</organism>
<dbReference type="EMBL" id="JASSZA010000002">
    <property type="protein sequence ID" value="KAK2117627.1"/>
    <property type="molecule type" value="Genomic_DNA"/>
</dbReference>
<proteinExistence type="predicted"/>
<keyword evidence="3" id="KW-1185">Reference proteome</keyword>
<evidence type="ECO:0000256" key="1">
    <source>
        <dbReference type="SAM" id="MobiDB-lite"/>
    </source>
</evidence>
<reference evidence="2 3" key="1">
    <citation type="submission" date="2023-05" db="EMBL/GenBank/DDBJ databases">
        <title>B98-5 Cell Line De Novo Hybrid Assembly: An Optical Mapping Approach.</title>
        <authorList>
            <person name="Kananen K."/>
            <person name="Auerbach J.A."/>
            <person name="Kautto E."/>
            <person name="Blachly J.S."/>
        </authorList>
    </citation>
    <scope>NUCLEOTIDE SEQUENCE [LARGE SCALE GENOMIC DNA]</scope>
    <source>
        <strain evidence="2">B95-8</strain>
        <tissue evidence="2">Cell line</tissue>
    </source>
</reference>
<name>A0ABQ9W7M6_SAGOE</name>
<accession>A0ABQ9W7M6</accession>